<comment type="caution">
    <text evidence="2">The sequence shown here is derived from an EMBL/GenBank/DDBJ whole genome shotgun (WGS) entry which is preliminary data.</text>
</comment>
<dbReference type="Gene3D" id="3.90.226.10">
    <property type="entry name" value="2-enoyl-CoA Hydratase, Chain A, domain 1"/>
    <property type="match status" value="1"/>
</dbReference>
<dbReference type="InterPro" id="IPR014748">
    <property type="entry name" value="Enoyl-CoA_hydra_C"/>
</dbReference>
<dbReference type="SUPFAM" id="SSF52096">
    <property type="entry name" value="ClpP/crotonase"/>
    <property type="match status" value="1"/>
</dbReference>
<dbReference type="Pfam" id="PF00378">
    <property type="entry name" value="ECH_1"/>
    <property type="match status" value="1"/>
</dbReference>
<protein>
    <submittedName>
        <fullName evidence="2">Enoyl-CoA hydratase</fullName>
    </submittedName>
</protein>
<dbReference type="InterPro" id="IPR001753">
    <property type="entry name" value="Enoyl-CoA_hydra/iso"/>
</dbReference>
<dbReference type="Proteomes" id="UP000030004">
    <property type="component" value="Unassembled WGS sequence"/>
</dbReference>
<accession>A0A0A0EA56</accession>
<dbReference type="RefSeq" id="WP_043751321.1">
    <property type="nucleotide sequence ID" value="NZ_AQQX01000007.1"/>
</dbReference>
<organism evidence="2 3">
    <name type="scientific">Pseudooceanicola atlanticus</name>
    <dbReference type="NCBI Taxonomy" id="1461694"/>
    <lineage>
        <taxon>Bacteria</taxon>
        <taxon>Pseudomonadati</taxon>
        <taxon>Pseudomonadota</taxon>
        <taxon>Alphaproteobacteria</taxon>
        <taxon>Rhodobacterales</taxon>
        <taxon>Paracoccaceae</taxon>
        <taxon>Pseudooceanicola</taxon>
    </lineage>
</organism>
<evidence type="ECO:0000256" key="1">
    <source>
        <dbReference type="ARBA" id="ARBA00005254"/>
    </source>
</evidence>
<dbReference type="GO" id="GO:0003824">
    <property type="term" value="F:catalytic activity"/>
    <property type="evidence" value="ECO:0007669"/>
    <property type="project" value="UniProtKB-ARBA"/>
</dbReference>
<dbReference type="OrthoDB" id="9781757at2"/>
<evidence type="ECO:0000313" key="3">
    <source>
        <dbReference type="Proteomes" id="UP000030004"/>
    </source>
</evidence>
<dbReference type="Gene3D" id="1.10.12.10">
    <property type="entry name" value="Lyase 2-enoyl-coa Hydratase, Chain A, domain 2"/>
    <property type="match status" value="1"/>
</dbReference>
<dbReference type="AlphaFoldDB" id="A0A0A0EA56"/>
<dbReference type="CDD" id="cd06558">
    <property type="entry name" value="crotonase-like"/>
    <property type="match status" value="1"/>
</dbReference>
<proteinExistence type="inferred from homology"/>
<gene>
    <name evidence="2" type="ORF">ATO9_16065</name>
</gene>
<dbReference type="PANTHER" id="PTHR43459:SF1">
    <property type="entry name" value="EG:BACN32G11.4 PROTEIN"/>
    <property type="match status" value="1"/>
</dbReference>
<evidence type="ECO:0000313" key="2">
    <source>
        <dbReference type="EMBL" id="KGM47826.1"/>
    </source>
</evidence>
<dbReference type="STRING" id="1461694.ATO9_16065"/>
<reference evidence="2 3" key="1">
    <citation type="journal article" date="2015" name="Antonie Van Leeuwenhoek">
        <title>Pseudooceanicola atlanticus gen. nov. sp. nov., isolated from surface seawater of the Atlantic Ocean and reclassification of Oceanicola batsensis, Oceanicola marinus, Oceanicola nitratireducens, Oceanicola nanhaiensis, Oceanicola antarcticus and Oceanicola flagellatus, as Pseudooceanicola batsensis comb. nov., Pseudooceanicola marinus comb. nov., Pseudooceanicola nitratireducens comb. nov., Pseudooceanicola nanhaiensis comb. nov., Pseudooceanicola antarcticus comb. nov., and Pseudooceanicola flagellatus comb. nov.</title>
        <authorList>
            <person name="Lai Q."/>
            <person name="Li G."/>
            <person name="Liu X."/>
            <person name="Du Y."/>
            <person name="Sun F."/>
            <person name="Shao Z."/>
        </authorList>
    </citation>
    <scope>NUCLEOTIDE SEQUENCE [LARGE SCALE GENOMIC DNA]</scope>
    <source>
        <strain evidence="2 3">22II-s11g</strain>
    </source>
</reference>
<name>A0A0A0EA56_9RHOB</name>
<dbReference type="EMBL" id="AQQX01000007">
    <property type="protein sequence ID" value="KGM47826.1"/>
    <property type="molecule type" value="Genomic_DNA"/>
</dbReference>
<comment type="similarity">
    <text evidence="1">Belongs to the enoyl-CoA hydratase/isomerase family.</text>
</comment>
<sequence>MTEALKITRDGGVVTLTMNEPASRNALSDAMREGLSSAINDLTVDPDVQAVILTGSGGVFCAGGDLKKMLANHKAGLVSGAEDILPRMKHLHGWIKLLRDLPVPVIVAVDGPAYGAGLGIALTGDIILASDRASFNASFCKVGAVPDGNLFYSLPRMVGLQRAREMFYTGRTVDAEEAQRIGICMEVLPPDDLLPRAQEMARMMCETSRTAFAMTKTISGRSLDLDSEALLQLEAQAQSVCLASEYHKDAIDRFTNKKPPRFDFR</sequence>
<keyword evidence="3" id="KW-1185">Reference proteome</keyword>
<dbReference type="InterPro" id="IPR029045">
    <property type="entry name" value="ClpP/crotonase-like_dom_sf"/>
</dbReference>
<dbReference type="PANTHER" id="PTHR43459">
    <property type="entry name" value="ENOYL-COA HYDRATASE"/>
    <property type="match status" value="1"/>
</dbReference>
<dbReference type="eggNOG" id="COG1024">
    <property type="taxonomic scope" value="Bacteria"/>
</dbReference>